<gene>
    <name evidence="3" type="ORF">ONB1V03_LOCUS17671</name>
</gene>
<feature type="non-terminal residue" evidence="3">
    <location>
        <position position="1"/>
    </location>
</feature>
<accession>A0A7R9MKS1</accession>
<protein>
    <recommendedName>
        <fullName evidence="5">BIG2 domain-containing protein</fullName>
    </recommendedName>
</protein>
<feature type="domain" description="NUP210 Ig-like" evidence="2">
    <location>
        <begin position="289"/>
        <end position="369"/>
    </location>
</feature>
<dbReference type="EMBL" id="CAJPVJ010022427">
    <property type="protein sequence ID" value="CAG2178246.1"/>
    <property type="molecule type" value="Genomic_DNA"/>
</dbReference>
<dbReference type="InterPro" id="IPR045197">
    <property type="entry name" value="NUP210-like"/>
</dbReference>
<dbReference type="InterPro" id="IPR003343">
    <property type="entry name" value="Big_2"/>
</dbReference>
<dbReference type="PANTHER" id="PTHR23019:SF0">
    <property type="entry name" value="NUCLEAR PORE MEMBRANE GLYCOPROTEIN 210"/>
    <property type="match status" value="1"/>
</dbReference>
<feature type="domain" description="BIG2" evidence="1">
    <location>
        <begin position="205"/>
        <end position="265"/>
    </location>
</feature>
<dbReference type="EMBL" id="OC937252">
    <property type="protein sequence ID" value="CAD7661110.1"/>
    <property type="molecule type" value="Genomic_DNA"/>
</dbReference>
<feature type="non-terminal residue" evidence="3">
    <location>
        <position position="370"/>
    </location>
</feature>
<dbReference type="PANTHER" id="PTHR23019">
    <property type="entry name" value="NUCLEAR PORE MEMBRANE GLYCOPROTEIN GP210-RELATED"/>
    <property type="match status" value="1"/>
</dbReference>
<evidence type="ECO:0000313" key="4">
    <source>
        <dbReference type="Proteomes" id="UP000728032"/>
    </source>
</evidence>
<dbReference type="Pfam" id="PF26181">
    <property type="entry name" value="Ig_NUP210_13th"/>
    <property type="match status" value="1"/>
</dbReference>
<dbReference type="AlphaFoldDB" id="A0A7R9MKS1"/>
<sequence length="370" mass="40604">SSCPLSAPQDSVFPVEKNQNTEIEVDVRDDSGRSFYNISTLDIVWSVDGTDNEIPNGVKEVVNGAKGYFAITRNVQIMREFLTNSVKISAEIIGYKKQYKDKFKIRSEIELISVDKAAVDSDNIAIFNHPKQKEGFRIAPKVVGGGVIQIEDLCLISYGNTDLYYSVVEATDIRIEIVDKFQLGSVVDGYLSVIDNNGNYIDSVFAPLRIVPSNLTLIVGAHFQVTTLGGPQPQRNIEYSLVDKTVARVDSNGLIVGSKLGKTKLIVRVLSVENIEYSRSEIDLHVVALNKIKIVSHSSQLRIGSQLPLQLMGANEFETPFSFGSAIPALRITWSLSNENIATIGGVFQKSGIVDKNFESISVRLGAIST</sequence>
<dbReference type="Pfam" id="PF02368">
    <property type="entry name" value="Big_2"/>
    <property type="match status" value="1"/>
</dbReference>
<evidence type="ECO:0000313" key="3">
    <source>
        <dbReference type="EMBL" id="CAD7661110.1"/>
    </source>
</evidence>
<organism evidence="3">
    <name type="scientific">Oppiella nova</name>
    <dbReference type="NCBI Taxonomy" id="334625"/>
    <lineage>
        <taxon>Eukaryota</taxon>
        <taxon>Metazoa</taxon>
        <taxon>Ecdysozoa</taxon>
        <taxon>Arthropoda</taxon>
        <taxon>Chelicerata</taxon>
        <taxon>Arachnida</taxon>
        <taxon>Acari</taxon>
        <taxon>Acariformes</taxon>
        <taxon>Sarcoptiformes</taxon>
        <taxon>Oribatida</taxon>
        <taxon>Brachypylina</taxon>
        <taxon>Oppioidea</taxon>
        <taxon>Oppiidae</taxon>
        <taxon>Oppiella</taxon>
    </lineage>
</organism>
<keyword evidence="4" id="KW-1185">Reference proteome</keyword>
<evidence type="ECO:0000259" key="1">
    <source>
        <dbReference type="Pfam" id="PF02368"/>
    </source>
</evidence>
<reference evidence="3" key="1">
    <citation type="submission" date="2020-11" db="EMBL/GenBank/DDBJ databases">
        <authorList>
            <person name="Tran Van P."/>
        </authorList>
    </citation>
    <scope>NUCLEOTIDE SEQUENCE</scope>
</reference>
<proteinExistence type="predicted"/>
<name>A0A7R9MKS1_9ACAR</name>
<dbReference type="InterPro" id="IPR058779">
    <property type="entry name" value="Ig_NUP210_13th"/>
</dbReference>
<evidence type="ECO:0000259" key="2">
    <source>
        <dbReference type="Pfam" id="PF26181"/>
    </source>
</evidence>
<dbReference type="Proteomes" id="UP000728032">
    <property type="component" value="Unassembled WGS sequence"/>
</dbReference>
<evidence type="ECO:0008006" key="5">
    <source>
        <dbReference type="Google" id="ProtNLM"/>
    </source>
</evidence>
<dbReference type="OrthoDB" id="361283at2759"/>